<dbReference type="SUPFAM" id="SSF53474">
    <property type="entry name" value="alpha/beta-Hydrolases"/>
    <property type="match status" value="1"/>
</dbReference>
<keyword evidence="2" id="KW-0858">Xylan degradation</keyword>
<evidence type="ECO:0000313" key="2">
    <source>
        <dbReference type="EMBL" id="SBV91173.1"/>
    </source>
</evidence>
<sequence length="289" mass="31578">MNATLRLCAIVALSCGFAASAPAGEVVAGKIHSAVLDRDYPYTVYLPDGYETSKLRYPVLYLLHGANGNENEWAVKGHAQQTLDGLIATGAIPPMVVVMPGHYQGWWADGNAGKGESALLTEVMPHVESHYKVIAERRGRLIAGLSAGGYGAVNIVFAHPDRFAAAAALSPAIYHELPPGTSSATTNPPFQKDGKFDPETWKRLNWPNRFEGYKAAKTPVPIYLNSGDHDRFDIAYEAAYLYSKLREIQPKDTEFRVVDGDHEWKVWAETLPEALVFMAARVSRPVGAP</sequence>
<name>A0A212IVF4_9PROT</name>
<dbReference type="GO" id="GO:0045493">
    <property type="term" value="P:xylan catabolic process"/>
    <property type="evidence" value="ECO:0007669"/>
    <property type="project" value="UniProtKB-KW"/>
</dbReference>
<keyword evidence="2" id="KW-0378">Hydrolase</keyword>
<keyword evidence="2" id="KW-0119">Carbohydrate metabolism</keyword>
<keyword evidence="2" id="KW-0624">Polysaccharide degradation</keyword>
<dbReference type="GO" id="GO:0016798">
    <property type="term" value="F:hydrolase activity, acting on glycosyl bonds"/>
    <property type="evidence" value="ECO:0007669"/>
    <property type="project" value="UniProtKB-KW"/>
</dbReference>
<dbReference type="Pfam" id="PF00756">
    <property type="entry name" value="Esterase"/>
    <property type="match status" value="1"/>
</dbReference>
<reference evidence="2" key="1">
    <citation type="submission" date="2016-04" db="EMBL/GenBank/DDBJ databases">
        <authorList>
            <person name="Evans L.H."/>
            <person name="Alamgir A."/>
            <person name="Owens N."/>
            <person name="Weber N.D."/>
            <person name="Virtaneva K."/>
            <person name="Barbian K."/>
            <person name="Babar A."/>
            <person name="Rosenke K."/>
        </authorList>
    </citation>
    <scope>NUCLEOTIDE SEQUENCE</scope>
    <source>
        <strain evidence="2">86</strain>
    </source>
</reference>
<dbReference type="Gene3D" id="3.40.50.1820">
    <property type="entry name" value="alpha/beta hydrolase"/>
    <property type="match status" value="1"/>
</dbReference>
<feature type="signal peptide" evidence="1">
    <location>
        <begin position="1"/>
        <end position="23"/>
    </location>
</feature>
<dbReference type="EMBL" id="FLUO01000001">
    <property type="protein sequence ID" value="SBV91173.1"/>
    <property type="molecule type" value="Genomic_DNA"/>
</dbReference>
<dbReference type="PANTHER" id="PTHR48098">
    <property type="entry name" value="ENTEROCHELIN ESTERASE-RELATED"/>
    <property type="match status" value="1"/>
</dbReference>
<proteinExistence type="predicted"/>
<dbReference type="InterPro" id="IPR000801">
    <property type="entry name" value="Esterase-like"/>
</dbReference>
<dbReference type="InterPro" id="IPR050583">
    <property type="entry name" value="Mycobacterial_A85_antigen"/>
</dbReference>
<dbReference type="AlphaFoldDB" id="A0A212IVF4"/>
<keyword evidence="2" id="KW-0326">Glycosidase</keyword>
<evidence type="ECO:0000256" key="1">
    <source>
        <dbReference type="SAM" id="SignalP"/>
    </source>
</evidence>
<accession>A0A212IVF4</accession>
<organism evidence="2">
    <name type="scientific">uncultured Alphaproteobacteria bacterium</name>
    <dbReference type="NCBI Taxonomy" id="91750"/>
    <lineage>
        <taxon>Bacteria</taxon>
        <taxon>Pseudomonadati</taxon>
        <taxon>Pseudomonadota</taxon>
        <taxon>Alphaproteobacteria</taxon>
        <taxon>environmental samples</taxon>
    </lineage>
</organism>
<dbReference type="GO" id="GO:0016747">
    <property type="term" value="F:acyltransferase activity, transferring groups other than amino-acyl groups"/>
    <property type="evidence" value="ECO:0007669"/>
    <property type="project" value="TreeGrafter"/>
</dbReference>
<keyword evidence="1" id="KW-0732">Signal</keyword>
<gene>
    <name evidence="2" type="ORF">KL86APRO_10091</name>
</gene>
<protein>
    <submittedName>
        <fullName evidence="2">Endo-1,4-beta-xylanase Z</fullName>
    </submittedName>
</protein>
<dbReference type="PANTHER" id="PTHR48098:SF1">
    <property type="entry name" value="DIACYLGLYCEROL ACYLTRANSFERASE_MYCOLYLTRANSFERASE AG85A"/>
    <property type="match status" value="1"/>
</dbReference>
<dbReference type="InterPro" id="IPR029058">
    <property type="entry name" value="AB_hydrolase_fold"/>
</dbReference>
<feature type="chain" id="PRO_5011990311" evidence="1">
    <location>
        <begin position="24"/>
        <end position="289"/>
    </location>
</feature>